<keyword evidence="12" id="KW-1185">Reference proteome</keyword>
<evidence type="ECO:0000256" key="5">
    <source>
        <dbReference type="ARBA" id="ARBA00022989"/>
    </source>
</evidence>
<dbReference type="Proteomes" id="UP000694406">
    <property type="component" value="Unplaced"/>
</dbReference>
<dbReference type="GO" id="GO:0004984">
    <property type="term" value="F:olfactory receptor activity"/>
    <property type="evidence" value="ECO:0007669"/>
    <property type="project" value="InterPro"/>
</dbReference>
<keyword evidence="6" id="KW-0297">G-protein coupled receptor</keyword>
<feature type="transmembrane region" description="Helical" evidence="10">
    <location>
        <begin position="35"/>
        <end position="62"/>
    </location>
</feature>
<reference evidence="11" key="2">
    <citation type="submission" date="2025-09" db="UniProtKB">
        <authorList>
            <consortium name="Ensembl"/>
        </authorList>
    </citation>
    <scope>IDENTIFICATION</scope>
</reference>
<keyword evidence="5 10" id="KW-1133">Transmembrane helix</keyword>
<organism evidence="11 12">
    <name type="scientific">Laticauda laticaudata</name>
    <name type="common">Blue-ringed sea krait</name>
    <name type="synonym">Blue-lipped sea krait</name>
    <dbReference type="NCBI Taxonomy" id="8630"/>
    <lineage>
        <taxon>Eukaryota</taxon>
        <taxon>Metazoa</taxon>
        <taxon>Chordata</taxon>
        <taxon>Craniata</taxon>
        <taxon>Vertebrata</taxon>
        <taxon>Euteleostomi</taxon>
        <taxon>Lepidosauria</taxon>
        <taxon>Squamata</taxon>
        <taxon>Bifurcata</taxon>
        <taxon>Unidentata</taxon>
        <taxon>Episquamata</taxon>
        <taxon>Toxicofera</taxon>
        <taxon>Serpentes</taxon>
        <taxon>Colubroidea</taxon>
        <taxon>Elapidae</taxon>
        <taxon>Laticaudinae</taxon>
        <taxon>Laticauda</taxon>
    </lineage>
</organism>
<dbReference type="GeneTree" id="ENSGT01090000260086"/>
<evidence type="ECO:0008006" key="13">
    <source>
        <dbReference type="Google" id="ProtNLM"/>
    </source>
</evidence>
<feature type="transmembrane region" description="Helical" evidence="10">
    <location>
        <begin position="195"/>
        <end position="218"/>
    </location>
</feature>
<evidence type="ECO:0000313" key="11">
    <source>
        <dbReference type="Ensembl" id="ENSLLTP00000000459.1"/>
    </source>
</evidence>
<evidence type="ECO:0000256" key="8">
    <source>
        <dbReference type="ARBA" id="ARBA00023170"/>
    </source>
</evidence>
<evidence type="ECO:0000256" key="3">
    <source>
        <dbReference type="ARBA" id="ARBA00022692"/>
    </source>
</evidence>
<keyword evidence="4" id="KW-0552">Olfaction</keyword>
<dbReference type="Ensembl" id="ENSLLTT00000000469.1">
    <property type="protein sequence ID" value="ENSLLTP00000000459.1"/>
    <property type="gene ID" value="ENSLLTG00000000357.1"/>
</dbReference>
<reference evidence="11" key="1">
    <citation type="submission" date="2025-08" db="UniProtKB">
        <authorList>
            <consortium name="Ensembl"/>
        </authorList>
    </citation>
    <scope>IDENTIFICATION</scope>
</reference>
<dbReference type="InterPro" id="IPR047132">
    <property type="entry name" value="Olfact_rcpt_6C-like"/>
</dbReference>
<evidence type="ECO:0000256" key="9">
    <source>
        <dbReference type="ARBA" id="ARBA00023224"/>
    </source>
</evidence>
<comment type="subcellular location">
    <subcellularLocation>
        <location evidence="1">Cell membrane</location>
        <topology evidence="1">Multi-pass membrane protein</topology>
    </subcellularLocation>
</comment>
<evidence type="ECO:0000256" key="2">
    <source>
        <dbReference type="ARBA" id="ARBA00022475"/>
    </source>
</evidence>
<evidence type="ECO:0000256" key="4">
    <source>
        <dbReference type="ARBA" id="ARBA00022725"/>
    </source>
</evidence>
<evidence type="ECO:0000256" key="6">
    <source>
        <dbReference type="ARBA" id="ARBA00023040"/>
    </source>
</evidence>
<evidence type="ECO:0000256" key="1">
    <source>
        <dbReference type="ARBA" id="ARBA00004651"/>
    </source>
</evidence>
<dbReference type="Gene3D" id="1.20.1070.10">
    <property type="entry name" value="Rhodopsin 7-helix transmembrane proteins"/>
    <property type="match status" value="1"/>
</dbReference>
<sequence>CMWSHYSDFKRTNEGAQNQTKVMEFILLGFPGSHYIQMFIFIIFLVMYTLTVLGNAVIIILVISNQHLHTLMYFFHYHLSFLEMWCTTASVPKDLAAILGYNKAISFTGCITQMFFVFILGSMLPTMLTFCGPNVINHFYCNIDSWIVVVCSSTYDVEMAAFVISIFVILGPRAVTLFSNIYSTILPSAKGQQKAFSICSSHLAVVNIWYGSTIFLYVKPSKWISLEITKLVNILSTVVTPLHNPFIFTLRNKEEKEAYTMLALNNVIVYKNRFQFK</sequence>
<evidence type="ECO:0000313" key="12">
    <source>
        <dbReference type="Proteomes" id="UP000694406"/>
    </source>
</evidence>
<keyword evidence="8" id="KW-0675">Receptor</keyword>
<dbReference type="AlphaFoldDB" id="A0A8C5RBS3"/>
<evidence type="ECO:0000256" key="10">
    <source>
        <dbReference type="SAM" id="Phobius"/>
    </source>
</evidence>
<dbReference type="GO" id="GO:0004930">
    <property type="term" value="F:G protein-coupled receptor activity"/>
    <property type="evidence" value="ECO:0007669"/>
    <property type="project" value="UniProtKB-KW"/>
</dbReference>
<keyword evidence="2" id="KW-1003">Cell membrane</keyword>
<dbReference type="GO" id="GO:0005886">
    <property type="term" value="C:plasma membrane"/>
    <property type="evidence" value="ECO:0007669"/>
    <property type="project" value="UniProtKB-SubCell"/>
</dbReference>
<keyword evidence="4" id="KW-0716">Sensory transduction</keyword>
<protein>
    <recommendedName>
        <fullName evidence="13">G-protein coupled receptors family 1 profile domain-containing protein</fullName>
    </recommendedName>
</protein>
<dbReference type="InterPro" id="IPR000725">
    <property type="entry name" value="Olfact_rcpt"/>
</dbReference>
<dbReference type="Pfam" id="PF13853">
    <property type="entry name" value="7tm_4"/>
    <property type="match status" value="2"/>
</dbReference>
<evidence type="ECO:0000256" key="7">
    <source>
        <dbReference type="ARBA" id="ARBA00023136"/>
    </source>
</evidence>
<feature type="transmembrane region" description="Helical" evidence="10">
    <location>
        <begin position="161"/>
        <end position="183"/>
    </location>
</feature>
<dbReference type="PANTHER" id="PTHR26454:SF73">
    <property type="entry name" value="OLFACTORY RECEPTOR"/>
    <property type="match status" value="1"/>
</dbReference>
<name>A0A8C5RBS3_LATLA</name>
<dbReference type="SUPFAM" id="SSF81321">
    <property type="entry name" value="Family A G protein-coupled receptor-like"/>
    <property type="match status" value="1"/>
</dbReference>
<keyword evidence="7 10" id="KW-0472">Membrane</keyword>
<proteinExistence type="predicted"/>
<accession>A0A8C5RBS3</accession>
<keyword evidence="3 10" id="KW-0812">Transmembrane</keyword>
<keyword evidence="9" id="KW-0807">Transducer</keyword>
<dbReference type="PANTHER" id="PTHR26454">
    <property type="entry name" value="OLFACTORY RECEPTOR"/>
    <property type="match status" value="1"/>
</dbReference>